<evidence type="ECO:0000256" key="1">
    <source>
        <dbReference type="SAM" id="Phobius"/>
    </source>
</evidence>
<gene>
    <name evidence="2" type="ORF">RM697_04205</name>
</gene>
<keyword evidence="1" id="KW-0472">Membrane</keyword>
<proteinExistence type="predicted"/>
<keyword evidence="1" id="KW-0812">Transmembrane</keyword>
<dbReference type="RefSeq" id="WP_311426609.1">
    <property type="nucleotide sequence ID" value="NZ_JAVRIA010000002.1"/>
</dbReference>
<reference evidence="2 3" key="1">
    <citation type="submission" date="2023-09" db="EMBL/GenBank/DDBJ databases">
        <authorList>
            <person name="Rey-Velasco X."/>
        </authorList>
    </citation>
    <scope>NUCLEOTIDE SEQUENCE [LARGE SCALE GENOMIC DNA]</scope>
    <source>
        <strain evidence="2 3">W332</strain>
    </source>
</reference>
<accession>A0ABU2YJH4</accession>
<sequence length="244" mass="28325">MIKFFRKIRYDLMKQNKTSKYFKYAVGEIILVVIGILIALQINNWNEEKKQRLVEIDILKGIRADVLLDTIDLNYNYNIYKFHHKADSTLIKHLLSKKKKNDTIVSNLELGVALDLILNLHTSYFEEAKNKGLSIISNKTLRNDISRLYEFNYESIKLLENATPSYDTYKSLMSIFQPYFGLDSIGATISDANYKKLIGNGTALYTYREAMYSREFLVDLYKRTIAQSLTVVDSIEGELTRLKD</sequence>
<comment type="caution">
    <text evidence="2">The sequence shown here is derived from an EMBL/GenBank/DDBJ whole genome shotgun (WGS) entry which is preliminary data.</text>
</comment>
<keyword evidence="3" id="KW-1185">Reference proteome</keyword>
<dbReference type="InterPro" id="IPR045749">
    <property type="entry name" value="DUF6090"/>
</dbReference>
<dbReference type="EMBL" id="JAVRIA010000002">
    <property type="protein sequence ID" value="MDT0557834.1"/>
    <property type="molecule type" value="Genomic_DNA"/>
</dbReference>
<evidence type="ECO:0000313" key="2">
    <source>
        <dbReference type="EMBL" id="MDT0557834.1"/>
    </source>
</evidence>
<keyword evidence="1" id="KW-1133">Transmembrane helix</keyword>
<dbReference type="Proteomes" id="UP001259492">
    <property type="component" value="Unassembled WGS sequence"/>
</dbReference>
<protein>
    <submittedName>
        <fullName evidence="2">DUF6090 family protein</fullName>
    </submittedName>
</protein>
<evidence type="ECO:0000313" key="3">
    <source>
        <dbReference type="Proteomes" id="UP001259492"/>
    </source>
</evidence>
<dbReference type="Pfam" id="PF19578">
    <property type="entry name" value="DUF6090"/>
    <property type="match status" value="1"/>
</dbReference>
<organism evidence="2 3">
    <name type="scientific">Microcosmobacter mediterraneus</name>
    <dbReference type="NCBI Taxonomy" id="3075607"/>
    <lineage>
        <taxon>Bacteria</taxon>
        <taxon>Pseudomonadati</taxon>
        <taxon>Bacteroidota</taxon>
        <taxon>Flavobacteriia</taxon>
        <taxon>Flavobacteriales</taxon>
        <taxon>Flavobacteriaceae</taxon>
        <taxon>Microcosmobacter</taxon>
    </lineage>
</organism>
<feature type="transmembrane region" description="Helical" evidence="1">
    <location>
        <begin position="21"/>
        <end position="42"/>
    </location>
</feature>
<name>A0ABU2YJH4_9FLAO</name>